<evidence type="ECO:0000313" key="3">
    <source>
        <dbReference type="Proteomes" id="UP000838756"/>
    </source>
</evidence>
<dbReference type="InterPro" id="IPR041426">
    <property type="entry name" value="Mos1_HTH"/>
</dbReference>
<gene>
    <name evidence="2" type="primary">jg21061</name>
    <name evidence="2" type="ORF">PAEG_LOCUS17162</name>
</gene>
<sequence length="97" mass="11114">MEDLKYRVVYEYEFRRGTSAAQTARRINDVYGSDFGKENIFYFGSNVFVLEISTYRASLVDGWRQKFIMKNCYCGNCVPSQTTSELAAGCGINDKTF</sequence>
<accession>A0A8S4RS10</accession>
<reference evidence="2" key="1">
    <citation type="submission" date="2022-03" db="EMBL/GenBank/DDBJ databases">
        <authorList>
            <person name="Lindestad O."/>
        </authorList>
    </citation>
    <scope>NUCLEOTIDE SEQUENCE</scope>
</reference>
<dbReference type="Proteomes" id="UP000838756">
    <property type="component" value="Unassembled WGS sequence"/>
</dbReference>
<dbReference type="OrthoDB" id="616263at2759"/>
<dbReference type="EMBL" id="CAKXAJ010025534">
    <property type="protein sequence ID" value="CAH2240587.1"/>
    <property type="molecule type" value="Genomic_DNA"/>
</dbReference>
<evidence type="ECO:0000313" key="2">
    <source>
        <dbReference type="EMBL" id="CAH2240587.1"/>
    </source>
</evidence>
<comment type="caution">
    <text evidence="2">The sequence shown here is derived from an EMBL/GenBank/DDBJ whole genome shotgun (WGS) entry which is preliminary data.</text>
</comment>
<dbReference type="Gene3D" id="1.10.10.1450">
    <property type="match status" value="1"/>
</dbReference>
<feature type="domain" description="Mos1 transposase HTH" evidence="1">
    <location>
        <begin position="6"/>
        <end position="41"/>
    </location>
</feature>
<proteinExistence type="predicted"/>
<dbReference type="Pfam" id="PF17906">
    <property type="entry name" value="HTH_48"/>
    <property type="match status" value="1"/>
</dbReference>
<organism evidence="2 3">
    <name type="scientific">Pararge aegeria aegeria</name>
    <dbReference type="NCBI Taxonomy" id="348720"/>
    <lineage>
        <taxon>Eukaryota</taxon>
        <taxon>Metazoa</taxon>
        <taxon>Ecdysozoa</taxon>
        <taxon>Arthropoda</taxon>
        <taxon>Hexapoda</taxon>
        <taxon>Insecta</taxon>
        <taxon>Pterygota</taxon>
        <taxon>Neoptera</taxon>
        <taxon>Endopterygota</taxon>
        <taxon>Lepidoptera</taxon>
        <taxon>Glossata</taxon>
        <taxon>Ditrysia</taxon>
        <taxon>Papilionoidea</taxon>
        <taxon>Nymphalidae</taxon>
        <taxon>Satyrinae</taxon>
        <taxon>Satyrini</taxon>
        <taxon>Parargina</taxon>
        <taxon>Pararge</taxon>
    </lineage>
</organism>
<name>A0A8S4RS10_9NEOP</name>
<dbReference type="AlphaFoldDB" id="A0A8S4RS10"/>
<evidence type="ECO:0000259" key="1">
    <source>
        <dbReference type="Pfam" id="PF17906"/>
    </source>
</evidence>
<keyword evidence="3" id="KW-1185">Reference proteome</keyword>
<protein>
    <submittedName>
        <fullName evidence="2">Jg21061 protein</fullName>
    </submittedName>
</protein>